<dbReference type="Proteomes" id="UP000385207">
    <property type="component" value="Unassembled WGS sequence"/>
</dbReference>
<gene>
    <name evidence="1" type="ORF">PS862_00252</name>
</gene>
<proteinExistence type="predicted"/>
<accession>A0A5E7GD17</accession>
<protein>
    <recommendedName>
        <fullName evidence="3">Phage tail protein I</fullName>
    </recommendedName>
</protein>
<dbReference type="Pfam" id="PF09684">
    <property type="entry name" value="Tail_P2_I"/>
    <property type="match status" value="1"/>
</dbReference>
<dbReference type="NCBIfam" id="TIGR01634">
    <property type="entry name" value="tail_P2_I"/>
    <property type="match status" value="1"/>
</dbReference>
<reference evidence="1 2" key="1">
    <citation type="submission" date="2019-09" db="EMBL/GenBank/DDBJ databases">
        <authorList>
            <person name="Chandra G."/>
            <person name="Truman W A."/>
        </authorList>
    </citation>
    <scope>NUCLEOTIDE SEQUENCE [LARGE SCALE GENOMIC DNA]</scope>
    <source>
        <strain evidence="1">PS862</strain>
    </source>
</reference>
<dbReference type="AlphaFoldDB" id="A0A5E7GD17"/>
<sequence>MNDASLLPSNRTLLEQALAQVGLEHPALADVLRDTKSPENCSPSMLPWLAIERSVDRWDPEWSEDIKRKAVRAAYEVHKRKGTIAALRQVVEPFADIVDIVEWHELEPMGEPGTFSLSLALLESGLSDKGIAELERMINDTKPISRHLVGLDITYSPSGTFYLGAALSSGDETVISSAELWAEDLEFSRLEAAINDLNYFSNIVLPGLMRA</sequence>
<evidence type="ECO:0000313" key="1">
    <source>
        <dbReference type="EMBL" id="VVO49799.1"/>
    </source>
</evidence>
<dbReference type="RefSeq" id="WP_150783033.1">
    <property type="nucleotide sequence ID" value="NZ_CABVII010000001.1"/>
</dbReference>
<name>A0A5E7GD17_PSEFL</name>
<evidence type="ECO:0008006" key="3">
    <source>
        <dbReference type="Google" id="ProtNLM"/>
    </source>
</evidence>
<dbReference type="OrthoDB" id="90759at2"/>
<dbReference type="EMBL" id="CABVII010000001">
    <property type="protein sequence ID" value="VVO49799.1"/>
    <property type="molecule type" value="Genomic_DNA"/>
</dbReference>
<organism evidence="1 2">
    <name type="scientific">Pseudomonas fluorescens</name>
    <dbReference type="NCBI Taxonomy" id="294"/>
    <lineage>
        <taxon>Bacteria</taxon>
        <taxon>Pseudomonadati</taxon>
        <taxon>Pseudomonadota</taxon>
        <taxon>Gammaproteobacteria</taxon>
        <taxon>Pseudomonadales</taxon>
        <taxon>Pseudomonadaceae</taxon>
        <taxon>Pseudomonas</taxon>
    </lineage>
</organism>
<evidence type="ECO:0000313" key="2">
    <source>
        <dbReference type="Proteomes" id="UP000385207"/>
    </source>
</evidence>
<dbReference type="InterPro" id="IPR006521">
    <property type="entry name" value="Tail_protein_I"/>
</dbReference>